<gene>
    <name evidence="2" type="ordered locus">NE0021</name>
</gene>
<dbReference type="RefSeq" id="WP_011110673.1">
    <property type="nucleotide sequence ID" value="NC_004757.1"/>
</dbReference>
<keyword evidence="1" id="KW-0812">Transmembrane</keyword>
<dbReference type="Pfam" id="PF05981">
    <property type="entry name" value="CreA"/>
    <property type="match status" value="1"/>
</dbReference>
<dbReference type="AlphaFoldDB" id="Q82Y66"/>
<dbReference type="eggNOG" id="COG3045">
    <property type="taxonomic scope" value="Bacteria"/>
</dbReference>
<dbReference type="EMBL" id="AL954747">
    <property type="protein sequence ID" value="CAD83932.1"/>
    <property type="molecule type" value="Genomic_DNA"/>
</dbReference>
<dbReference type="PANTHER" id="PTHR37952:SF2">
    <property type="entry name" value="PROTEIN CREA"/>
    <property type="match status" value="1"/>
</dbReference>
<name>Q82Y66_NITEU</name>
<keyword evidence="1" id="KW-1133">Transmembrane helix</keyword>
<dbReference type="Proteomes" id="UP000001416">
    <property type="component" value="Chromosome"/>
</dbReference>
<reference evidence="2 3" key="1">
    <citation type="journal article" date="2003" name="J. Bacteriol.">
        <title>Complete genome sequence of the ammonia-oxidizing bacterium and obligate chemolithoautotroph Nitrosomonas europaea.</title>
        <authorList>
            <person name="Chain P."/>
            <person name="Lamerdin J."/>
            <person name="Larimer F."/>
            <person name="Regala W."/>
            <person name="Land M."/>
            <person name="Hauser L."/>
            <person name="Hooper A."/>
            <person name="Klotz M."/>
            <person name="Norton J."/>
            <person name="Sayavedra-Soto L."/>
            <person name="Arciero D."/>
            <person name="Hommes N."/>
            <person name="Whittaker M."/>
            <person name="Arp D."/>
        </authorList>
    </citation>
    <scope>NUCLEOTIDE SEQUENCE [LARGE SCALE GENOMIC DNA]</scope>
    <source>
        <strain evidence="3">ATCC 19718 / CIP 103999 / KCTC 2705 / NBRC 14298</strain>
    </source>
</reference>
<evidence type="ECO:0000256" key="1">
    <source>
        <dbReference type="SAM" id="Phobius"/>
    </source>
</evidence>
<proteinExistence type="predicted"/>
<feature type="transmembrane region" description="Helical" evidence="1">
    <location>
        <begin position="21"/>
        <end position="39"/>
    </location>
</feature>
<evidence type="ECO:0000313" key="2">
    <source>
        <dbReference type="EMBL" id="CAD83932.1"/>
    </source>
</evidence>
<dbReference type="PhylomeDB" id="Q82Y66"/>
<keyword evidence="1" id="KW-0472">Membrane</keyword>
<dbReference type="PANTHER" id="PTHR37952">
    <property type="match status" value="1"/>
</dbReference>
<evidence type="ECO:0008006" key="4">
    <source>
        <dbReference type="Google" id="ProtNLM"/>
    </source>
</evidence>
<accession>Q82Y66</accession>
<dbReference type="KEGG" id="neu:NE0021"/>
<dbReference type="HOGENOM" id="CLU_109726_1_1_4"/>
<protein>
    <recommendedName>
        <fullName evidence="4">CreA protein</fullName>
    </recommendedName>
</protein>
<dbReference type="STRING" id="228410.NE0021"/>
<keyword evidence="3" id="KW-1185">Reference proteome</keyword>
<evidence type="ECO:0000313" key="3">
    <source>
        <dbReference type="Proteomes" id="UP000001416"/>
    </source>
</evidence>
<sequence>MKHEANKRAGRIDFAGWAKRGMLIGMAAIVTSYSLPLLAEDIGSVSTRFKFLGANDKIVVEAFDDPEVAGATCYLSRAKTGGISGTVGVAEDKSDASIACRQTGPIVLSEKIKNGKSDGDEVFKKSTSLLFKTLQVVRFYDAKRNVLIYLTYSDRVIEGSPQNSISVIPVMPWH</sequence>
<dbReference type="GO" id="GO:0005829">
    <property type="term" value="C:cytosol"/>
    <property type="evidence" value="ECO:0007669"/>
    <property type="project" value="TreeGrafter"/>
</dbReference>
<dbReference type="InterPro" id="IPR010292">
    <property type="entry name" value="Uncharacterised_CreA"/>
</dbReference>
<dbReference type="GeneID" id="87103228"/>
<organism evidence="2 3">
    <name type="scientific">Nitrosomonas europaea (strain ATCC 19718 / CIP 103999 / KCTC 2705 / NBRC 14298)</name>
    <dbReference type="NCBI Taxonomy" id="228410"/>
    <lineage>
        <taxon>Bacteria</taxon>
        <taxon>Pseudomonadati</taxon>
        <taxon>Pseudomonadota</taxon>
        <taxon>Betaproteobacteria</taxon>
        <taxon>Nitrosomonadales</taxon>
        <taxon>Nitrosomonadaceae</taxon>
        <taxon>Nitrosomonas</taxon>
    </lineage>
</organism>
<dbReference type="PIRSF" id="PIRSF003174">
    <property type="entry name" value="CreA"/>
    <property type="match status" value="1"/>
</dbReference>